<sequence>MTRTSDKSQSISRSYGSNLPTSLTYIVLSTRGCSPWRPAAVMSTTWHENKSLPWSRPTVKKKRELFPRPPLMSPSSVALPL</sequence>
<evidence type="ECO:0000313" key="1">
    <source>
        <dbReference type="EMBL" id="RHZ57869.1"/>
    </source>
</evidence>
<reference evidence="1 2" key="1">
    <citation type="submission" date="2018-08" db="EMBL/GenBank/DDBJ databases">
        <title>Genome and evolution of the arbuscular mycorrhizal fungus Diversispora epigaea (formerly Glomus versiforme) and its bacterial endosymbionts.</title>
        <authorList>
            <person name="Sun X."/>
            <person name="Fei Z."/>
            <person name="Harrison M."/>
        </authorList>
    </citation>
    <scope>NUCLEOTIDE SEQUENCE [LARGE SCALE GENOMIC DNA]</scope>
    <source>
        <strain evidence="1 2">IT104</strain>
    </source>
</reference>
<dbReference type="EMBL" id="PQFF01000342">
    <property type="protein sequence ID" value="RHZ57869.1"/>
    <property type="molecule type" value="Genomic_DNA"/>
</dbReference>
<organism evidence="1 2">
    <name type="scientific">Diversispora epigaea</name>
    <dbReference type="NCBI Taxonomy" id="1348612"/>
    <lineage>
        <taxon>Eukaryota</taxon>
        <taxon>Fungi</taxon>
        <taxon>Fungi incertae sedis</taxon>
        <taxon>Mucoromycota</taxon>
        <taxon>Glomeromycotina</taxon>
        <taxon>Glomeromycetes</taxon>
        <taxon>Diversisporales</taxon>
        <taxon>Diversisporaceae</taxon>
        <taxon>Diversispora</taxon>
    </lineage>
</organism>
<keyword evidence="2" id="KW-1185">Reference proteome</keyword>
<comment type="caution">
    <text evidence="1">The sequence shown here is derived from an EMBL/GenBank/DDBJ whole genome shotgun (WGS) entry which is preliminary data.</text>
</comment>
<name>A0A397H596_9GLOM</name>
<dbReference type="PANTHER" id="PTHR33047">
    <property type="entry name" value="PROTEIN TAR1"/>
    <property type="match status" value="1"/>
</dbReference>
<dbReference type="OrthoDB" id="2387577at2759"/>
<gene>
    <name evidence="1" type="ORF">Glove_382g72</name>
</gene>
<dbReference type="PANTHER" id="PTHR33047:SF8">
    <property type="entry name" value="REGULATOR OF RDNA TRANSCRIPTION PROTEIN 15"/>
    <property type="match status" value="1"/>
</dbReference>
<accession>A0A397H596</accession>
<protein>
    <submittedName>
        <fullName evidence="1">Uncharacterized protein</fullName>
    </submittedName>
</protein>
<dbReference type="Proteomes" id="UP000266861">
    <property type="component" value="Unassembled WGS sequence"/>
</dbReference>
<dbReference type="InterPro" id="IPR052997">
    <property type="entry name" value="RRT15-like"/>
</dbReference>
<proteinExistence type="predicted"/>
<evidence type="ECO:0000313" key="2">
    <source>
        <dbReference type="Proteomes" id="UP000266861"/>
    </source>
</evidence>
<dbReference type="AlphaFoldDB" id="A0A397H596"/>